<feature type="compositionally biased region" description="Polar residues" evidence="1">
    <location>
        <begin position="148"/>
        <end position="172"/>
    </location>
</feature>
<keyword evidence="3" id="KW-1185">Reference proteome</keyword>
<dbReference type="EMBL" id="PKFO01000001">
    <property type="protein sequence ID" value="PVH18749.1"/>
    <property type="molecule type" value="Genomic_DNA"/>
</dbReference>
<reference evidence="2 3" key="1">
    <citation type="submission" date="2017-12" db="EMBL/GenBank/DDBJ databases">
        <title>Genome Sequence of a Multidrug-Resistant Candida haemulonii Isolate from a Patient with Chronic Leg Ulcers in Israel.</title>
        <authorList>
            <person name="Chow N.A."/>
            <person name="Gade L."/>
            <person name="Batra D."/>
            <person name="Rowe L.A."/>
            <person name="Ben-Ami R."/>
            <person name="Loparev V.N."/>
            <person name="Litvintseva A.P."/>
        </authorList>
    </citation>
    <scope>NUCLEOTIDE SEQUENCE [LARGE SCALE GENOMIC DNA]</scope>
    <source>
        <strain evidence="2 3">B11899</strain>
    </source>
</reference>
<feature type="compositionally biased region" description="Polar residues" evidence="1">
    <location>
        <begin position="182"/>
        <end position="191"/>
    </location>
</feature>
<feature type="region of interest" description="Disordered" evidence="1">
    <location>
        <begin position="1"/>
        <end position="191"/>
    </location>
</feature>
<sequence length="274" mass="30410">MSPAEVISSDVNGETSPNMPQTTKFDKKDQETPSTPVTEAPPLEGVGEKSHSPTGSVSSVESSESTKKLINSLSMQGLSGALPAEDDKEAAPQTSGLTVQPIDSGASTPATDVSAVQSPLSDTFPTTQRLPKQDKKPVKFTVRKVSRDTINTSGNSSNGQRQYSYGNLPQNQEPKERKPLTKNEQLQRSQSKYDSYAVRVEKINKEIDFLTNLLPPYNVEIDYATRNKIARAIEKLKMKQDEIQKKKYSLGITLSRLWREHDERELWVRSVSNQ</sequence>
<dbReference type="STRING" id="45357.A0A2V1ALI7"/>
<organism evidence="2 3">
    <name type="scientific">Candidozyma haemuli</name>
    <dbReference type="NCBI Taxonomy" id="45357"/>
    <lineage>
        <taxon>Eukaryota</taxon>
        <taxon>Fungi</taxon>
        <taxon>Dikarya</taxon>
        <taxon>Ascomycota</taxon>
        <taxon>Saccharomycotina</taxon>
        <taxon>Pichiomycetes</taxon>
        <taxon>Metschnikowiaceae</taxon>
        <taxon>Candidozyma</taxon>
    </lineage>
</organism>
<feature type="compositionally biased region" description="Polar residues" evidence="1">
    <location>
        <begin position="105"/>
        <end position="130"/>
    </location>
</feature>
<name>A0A2V1ALI7_9ASCO</name>
<evidence type="ECO:0000313" key="3">
    <source>
        <dbReference type="Proteomes" id="UP000244309"/>
    </source>
</evidence>
<dbReference type="AlphaFoldDB" id="A0A2V1ALI7"/>
<accession>A0A2V1ALI7</accession>
<protein>
    <submittedName>
        <fullName evidence="2">Uncharacterized protein</fullName>
    </submittedName>
</protein>
<evidence type="ECO:0000313" key="2">
    <source>
        <dbReference type="EMBL" id="PVH18749.1"/>
    </source>
</evidence>
<dbReference type="OrthoDB" id="3993315at2759"/>
<evidence type="ECO:0000256" key="1">
    <source>
        <dbReference type="SAM" id="MobiDB-lite"/>
    </source>
</evidence>
<gene>
    <name evidence="2" type="ORF">CXQ85_001035</name>
</gene>
<dbReference type="VEuPathDB" id="FungiDB:CXQ85_001035"/>
<feature type="compositionally biased region" description="Polar residues" evidence="1">
    <location>
        <begin position="68"/>
        <end position="77"/>
    </location>
</feature>
<comment type="caution">
    <text evidence="2">The sequence shown here is derived from an EMBL/GenBank/DDBJ whole genome shotgun (WGS) entry which is preliminary data.</text>
</comment>
<dbReference type="GeneID" id="37006366"/>
<dbReference type="Proteomes" id="UP000244309">
    <property type="component" value="Unassembled WGS sequence"/>
</dbReference>
<proteinExistence type="predicted"/>
<feature type="compositionally biased region" description="Polar residues" evidence="1">
    <location>
        <begin position="9"/>
        <end position="23"/>
    </location>
</feature>
<dbReference type="RefSeq" id="XP_025339689.1">
    <property type="nucleotide sequence ID" value="XM_025484758.1"/>
</dbReference>